<feature type="domain" description="BTB" evidence="1">
    <location>
        <begin position="33"/>
        <end position="97"/>
    </location>
</feature>
<evidence type="ECO:0000313" key="2">
    <source>
        <dbReference type="EMBL" id="CAH1996157.1"/>
    </source>
</evidence>
<dbReference type="OrthoDB" id="624345at2759"/>
<protein>
    <recommendedName>
        <fullName evidence="1">BTB domain-containing protein</fullName>
    </recommendedName>
</protein>
<dbReference type="InterPro" id="IPR000210">
    <property type="entry name" value="BTB/POZ_dom"/>
</dbReference>
<dbReference type="GO" id="GO:0022008">
    <property type="term" value="P:neurogenesis"/>
    <property type="evidence" value="ECO:0007669"/>
    <property type="project" value="TreeGrafter"/>
</dbReference>
<name>A0A9P0PW58_ACAOB</name>
<evidence type="ECO:0000313" key="3">
    <source>
        <dbReference type="Proteomes" id="UP001152888"/>
    </source>
</evidence>
<dbReference type="SUPFAM" id="SSF54695">
    <property type="entry name" value="POZ domain"/>
    <property type="match status" value="1"/>
</dbReference>
<dbReference type="AlphaFoldDB" id="A0A9P0PW58"/>
<dbReference type="EMBL" id="CAKOFQ010007251">
    <property type="protein sequence ID" value="CAH1996157.1"/>
    <property type="molecule type" value="Genomic_DNA"/>
</dbReference>
<dbReference type="InterPro" id="IPR011333">
    <property type="entry name" value="SKP1/BTB/POZ_sf"/>
</dbReference>
<sequence>MDDSSDEMNRRQSNGKDYRQTALSKFFTEEKFTDCTFVFENGEVKAHKIILACNSPVFESMLYGVMGQSTIKIKDLNMVYFKEVIKFIYTDEVDISSQEHAWELYSIASIYLIDDLLEFCLDYIYENLAISNLLLSYEYTDMYNITWLKDHCMEDIVEYALGVFENMNYHMKPSTMERVCDRLGYVDIKFNPIPLIFKWAVDELKSSEDPDVKVTAESVLSLLETHGILKCICHTWWIKPCYKCMNLLCTCSRDTVYEDFFLSLGGKIRLTQEDSIINEAKCISYLHSVVQPHGEASCQMRRVYKVSQRIDLVENEAYVSSVSATGGPVMIFGIQIDCGTQPTNPHTDPRIKGIVTVRLCLEGTTQDVGPPTSKELHFFHNSSVYVAFNCPFLLEENKVYDFRISFSTRASGGGLSVICHFRSNQLRHVRSLRALTFYDPCGSPIKGVSLYPV</sequence>
<proteinExistence type="predicted"/>
<accession>A0A9P0PW58</accession>
<organism evidence="2 3">
    <name type="scientific">Acanthoscelides obtectus</name>
    <name type="common">Bean weevil</name>
    <name type="synonym">Bruchus obtectus</name>
    <dbReference type="NCBI Taxonomy" id="200917"/>
    <lineage>
        <taxon>Eukaryota</taxon>
        <taxon>Metazoa</taxon>
        <taxon>Ecdysozoa</taxon>
        <taxon>Arthropoda</taxon>
        <taxon>Hexapoda</taxon>
        <taxon>Insecta</taxon>
        <taxon>Pterygota</taxon>
        <taxon>Neoptera</taxon>
        <taxon>Endopterygota</taxon>
        <taxon>Coleoptera</taxon>
        <taxon>Polyphaga</taxon>
        <taxon>Cucujiformia</taxon>
        <taxon>Chrysomeloidea</taxon>
        <taxon>Chrysomelidae</taxon>
        <taxon>Bruchinae</taxon>
        <taxon>Bruchini</taxon>
        <taxon>Acanthoscelides</taxon>
    </lineage>
</organism>
<gene>
    <name evidence="2" type="ORF">ACAOBT_LOCUS23060</name>
</gene>
<dbReference type="CDD" id="cd18186">
    <property type="entry name" value="BTB_POZ_ZBTB_KLHL-like"/>
    <property type="match status" value="1"/>
</dbReference>
<reference evidence="2" key="1">
    <citation type="submission" date="2022-03" db="EMBL/GenBank/DDBJ databases">
        <authorList>
            <person name="Sayadi A."/>
        </authorList>
    </citation>
    <scope>NUCLEOTIDE SEQUENCE</scope>
</reference>
<dbReference type="PROSITE" id="PS50097">
    <property type="entry name" value="BTB"/>
    <property type="match status" value="1"/>
</dbReference>
<dbReference type="GO" id="GO:0005829">
    <property type="term" value="C:cytosol"/>
    <property type="evidence" value="ECO:0007669"/>
    <property type="project" value="TreeGrafter"/>
</dbReference>
<dbReference type="Proteomes" id="UP001152888">
    <property type="component" value="Unassembled WGS sequence"/>
</dbReference>
<comment type="caution">
    <text evidence="2">The sequence shown here is derived from an EMBL/GenBank/DDBJ whole genome shotgun (WGS) entry which is preliminary data.</text>
</comment>
<keyword evidence="3" id="KW-1185">Reference proteome</keyword>
<dbReference type="Gene3D" id="3.30.710.10">
    <property type="entry name" value="Potassium Channel Kv1.1, Chain A"/>
    <property type="match status" value="1"/>
</dbReference>
<dbReference type="Pfam" id="PF00651">
    <property type="entry name" value="BTB"/>
    <property type="match status" value="1"/>
</dbReference>
<dbReference type="PANTHER" id="PTHR45774:SF4">
    <property type="entry name" value="AXUNDEAD, ISOFORM F"/>
    <property type="match status" value="1"/>
</dbReference>
<evidence type="ECO:0000259" key="1">
    <source>
        <dbReference type="PROSITE" id="PS50097"/>
    </source>
</evidence>
<dbReference type="PANTHER" id="PTHR45774">
    <property type="entry name" value="BTB/POZ DOMAIN-CONTAINING"/>
    <property type="match status" value="1"/>
</dbReference>
<dbReference type="SMART" id="SM00225">
    <property type="entry name" value="BTB"/>
    <property type="match status" value="1"/>
</dbReference>